<dbReference type="InterPro" id="IPR038607">
    <property type="entry name" value="PhoD-like_sf"/>
</dbReference>
<dbReference type="EMBL" id="JALLAZ020000643">
    <property type="protein sequence ID" value="KAL3790395.1"/>
    <property type="molecule type" value="Genomic_DNA"/>
</dbReference>
<gene>
    <name evidence="1" type="ORF">ACHAW5_000623</name>
</gene>
<evidence type="ECO:0000313" key="2">
    <source>
        <dbReference type="Proteomes" id="UP001530315"/>
    </source>
</evidence>
<evidence type="ECO:0000313" key="1">
    <source>
        <dbReference type="EMBL" id="KAL3790395.1"/>
    </source>
</evidence>
<dbReference type="Gene3D" id="3.60.21.70">
    <property type="entry name" value="PhoD-like phosphatase"/>
    <property type="match status" value="1"/>
</dbReference>
<proteinExistence type="predicted"/>
<organism evidence="1 2">
    <name type="scientific">Stephanodiscus triporus</name>
    <dbReference type="NCBI Taxonomy" id="2934178"/>
    <lineage>
        <taxon>Eukaryota</taxon>
        <taxon>Sar</taxon>
        <taxon>Stramenopiles</taxon>
        <taxon>Ochrophyta</taxon>
        <taxon>Bacillariophyta</taxon>
        <taxon>Coscinodiscophyceae</taxon>
        <taxon>Thalassiosirophycidae</taxon>
        <taxon>Stephanodiscales</taxon>
        <taxon>Stephanodiscaceae</taxon>
        <taxon>Stephanodiscus</taxon>
    </lineage>
</organism>
<protein>
    <submittedName>
        <fullName evidence="1">Uncharacterized protein</fullName>
    </submittedName>
</protein>
<name>A0ABD3PW30_9STRA</name>
<dbReference type="Proteomes" id="UP001530315">
    <property type="component" value="Unassembled WGS sequence"/>
</dbReference>
<dbReference type="AlphaFoldDB" id="A0ABD3PW30"/>
<sequence>MTDLRSESFRLTEFCYRKVYSPQQKEWFFNKLSQAAEFEYVVWVNTCPWTDPVEVGLDRWGGFVSDCDELSSHIAATILGAGPQNLLVLSAASASRPPLSLNIVIVANAVIATVVVAHHNCQHCHHGINRCCPLAFVGEVA</sequence>
<keyword evidence="2" id="KW-1185">Reference proteome</keyword>
<reference evidence="1 2" key="1">
    <citation type="submission" date="2024-10" db="EMBL/GenBank/DDBJ databases">
        <title>Updated reference genomes for cyclostephanoid diatoms.</title>
        <authorList>
            <person name="Roberts W.R."/>
            <person name="Alverson A.J."/>
        </authorList>
    </citation>
    <scope>NUCLEOTIDE SEQUENCE [LARGE SCALE GENOMIC DNA]</scope>
    <source>
        <strain evidence="1 2">AJA276-08</strain>
    </source>
</reference>
<accession>A0ABD3PW30</accession>
<comment type="caution">
    <text evidence="1">The sequence shown here is derived from an EMBL/GenBank/DDBJ whole genome shotgun (WGS) entry which is preliminary data.</text>
</comment>